<evidence type="ECO:0000256" key="2">
    <source>
        <dbReference type="ARBA" id="ARBA00006472"/>
    </source>
</evidence>
<accession>A0ABZ1FCS2</accession>
<sequence>MPSFYAAVAPAEDAANHHAHITILYNTVTFALTTHDAGDRITERDVSTARTISDLARDHGLSA</sequence>
<comment type="catalytic activity">
    <reaction evidence="1">
        <text>(4aS,6R)-4a-hydroxy-L-erythro-5,6,7,8-tetrahydrobiopterin = (6R)-L-erythro-6,7-dihydrobiopterin + H2O</text>
        <dbReference type="Rhea" id="RHEA:11920"/>
        <dbReference type="ChEBI" id="CHEBI:15377"/>
        <dbReference type="ChEBI" id="CHEBI:15642"/>
        <dbReference type="ChEBI" id="CHEBI:43120"/>
        <dbReference type="EC" id="4.2.1.96"/>
    </reaction>
</comment>
<dbReference type="SUPFAM" id="SSF55248">
    <property type="entry name" value="PCD-like"/>
    <property type="match status" value="1"/>
</dbReference>
<dbReference type="RefSeq" id="WP_326617575.1">
    <property type="nucleotide sequence ID" value="NZ_CP109106.1"/>
</dbReference>
<evidence type="ECO:0000256" key="5">
    <source>
        <dbReference type="ARBA" id="ARBA00023239"/>
    </source>
</evidence>
<keyword evidence="7" id="KW-1185">Reference proteome</keyword>
<dbReference type="GO" id="GO:0008124">
    <property type="term" value="F:4-alpha-hydroxytetrahydrobiopterin dehydratase activity"/>
    <property type="evidence" value="ECO:0007669"/>
    <property type="project" value="UniProtKB-EC"/>
</dbReference>
<dbReference type="Gene3D" id="3.30.1360.20">
    <property type="entry name" value="Transcriptional coactivator/pterin dehydratase"/>
    <property type="match status" value="1"/>
</dbReference>
<evidence type="ECO:0000256" key="1">
    <source>
        <dbReference type="ARBA" id="ARBA00001554"/>
    </source>
</evidence>
<evidence type="ECO:0000313" key="6">
    <source>
        <dbReference type="EMBL" id="WSB68137.1"/>
    </source>
</evidence>
<dbReference type="EMBL" id="CP109106">
    <property type="protein sequence ID" value="WSB68137.1"/>
    <property type="molecule type" value="Genomic_DNA"/>
</dbReference>
<dbReference type="Proteomes" id="UP001344251">
    <property type="component" value="Chromosome"/>
</dbReference>
<dbReference type="InterPro" id="IPR036428">
    <property type="entry name" value="PCD_sf"/>
</dbReference>
<gene>
    <name evidence="6" type="ORF">OG863_09285</name>
</gene>
<name>A0ABZ1FCS2_9ACTN</name>
<reference evidence="6 7" key="1">
    <citation type="submission" date="2022-10" db="EMBL/GenBank/DDBJ databases">
        <title>The complete genomes of actinobacterial strains from the NBC collection.</title>
        <authorList>
            <person name="Joergensen T.S."/>
            <person name="Alvarez Arevalo M."/>
            <person name="Sterndorff E.B."/>
            <person name="Faurdal D."/>
            <person name="Vuksanovic O."/>
            <person name="Mourched A.-S."/>
            <person name="Charusanti P."/>
            <person name="Shaw S."/>
            <person name="Blin K."/>
            <person name="Weber T."/>
        </authorList>
    </citation>
    <scope>NUCLEOTIDE SEQUENCE [LARGE SCALE GENOMIC DNA]</scope>
    <source>
        <strain evidence="6 7">NBC 01774</strain>
    </source>
</reference>
<evidence type="ECO:0000256" key="3">
    <source>
        <dbReference type="ARBA" id="ARBA00013252"/>
    </source>
</evidence>
<proteinExistence type="inferred from homology"/>
<keyword evidence="5 6" id="KW-0456">Lyase</keyword>
<dbReference type="InterPro" id="IPR001533">
    <property type="entry name" value="Pterin_deHydtase"/>
</dbReference>
<dbReference type="Pfam" id="PF01329">
    <property type="entry name" value="Pterin_4a"/>
    <property type="match status" value="1"/>
</dbReference>
<dbReference type="EC" id="4.2.1.96" evidence="3"/>
<comment type="similarity">
    <text evidence="2">Belongs to the pterin-4-alpha-carbinolamine dehydratase family.</text>
</comment>
<evidence type="ECO:0000256" key="4">
    <source>
        <dbReference type="ARBA" id="ARBA00021735"/>
    </source>
</evidence>
<organism evidence="6 7">
    <name type="scientific">Streptomyces decoyicus</name>
    <dbReference type="NCBI Taxonomy" id="249567"/>
    <lineage>
        <taxon>Bacteria</taxon>
        <taxon>Bacillati</taxon>
        <taxon>Actinomycetota</taxon>
        <taxon>Actinomycetes</taxon>
        <taxon>Kitasatosporales</taxon>
        <taxon>Streptomycetaceae</taxon>
        <taxon>Streptomyces</taxon>
    </lineage>
</organism>
<protein>
    <recommendedName>
        <fullName evidence="4">Putative pterin-4-alpha-carbinolamine dehydratase</fullName>
        <ecNumber evidence="3">4.2.1.96</ecNumber>
    </recommendedName>
</protein>
<evidence type="ECO:0000313" key="7">
    <source>
        <dbReference type="Proteomes" id="UP001344251"/>
    </source>
</evidence>